<dbReference type="STRING" id="215200.SAMN05216454_10629"/>
<evidence type="ECO:0000313" key="1">
    <source>
        <dbReference type="EMBL" id="SEN57761.1"/>
    </source>
</evidence>
<gene>
    <name evidence="1" type="ORF">SAMN05216454_10629</name>
</gene>
<organism evidence="1 2">
    <name type="scientific">Peptostreptococcus russellii</name>
    <dbReference type="NCBI Taxonomy" id="215200"/>
    <lineage>
        <taxon>Bacteria</taxon>
        <taxon>Bacillati</taxon>
        <taxon>Bacillota</taxon>
        <taxon>Clostridia</taxon>
        <taxon>Peptostreptococcales</taxon>
        <taxon>Peptostreptococcaceae</taxon>
        <taxon>Peptostreptococcus</taxon>
    </lineage>
</organism>
<accession>A0A1H8HNG9</accession>
<reference evidence="1 2" key="1">
    <citation type="submission" date="2016-10" db="EMBL/GenBank/DDBJ databases">
        <authorList>
            <person name="de Groot N.N."/>
        </authorList>
    </citation>
    <scope>NUCLEOTIDE SEQUENCE [LARGE SCALE GENOMIC DNA]</scope>
    <source>
        <strain evidence="1 2">Calf135</strain>
    </source>
</reference>
<evidence type="ECO:0008006" key="3">
    <source>
        <dbReference type="Google" id="ProtNLM"/>
    </source>
</evidence>
<dbReference type="Pfam" id="PF12672">
    <property type="entry name" value="DUF3793"/>
    <property type="match status" value="1"/>
</dbReference>
<evidence type="ECO:0000313" key="2">
    <source>
        <dbReference type="Proteomes" id="UP000199512"/>
    </source>
</evidence>
<dbReference type="OrthoDB" id="5393676at2"/>
<dbReference type="EMBL" id="FODF01000006">
    <property type="protein sequence ID" value="SEN57761.1"/>
    <property type="molecule type" value="Genomic_DNA"/>
</dbReference>
<dbReference type="AlphaFoldDB" id="A0A1H8HNG9"/>
<protein>
    <recommendedName>
        <fullName evidence="3">DUF3793 family protein</fullName>
    </recommendedName>
</protein>
<dbReference type="InterPro" id="IPR024523">
    <property type="entry name" value="DUF3793"/>
</dbReference>
<proteinExistence type="predicted"/>
<dbReference type="RefSeq" id="WP_091975287.1">
    <property type="nucleotide sequence ID" value="NZ_CAUWDX010000004.1"/>
</dbReference>
<name>A0A1H8HNG9_9FIRM</name>
<sequence>MTNAKFENTLATFCSPVLFGKKVSNLVSVFKKEIPEVAFLVDEYNKKFKSHGIKIENICECEKRILLLVYSEDNLLKHLKEKNVSDILSSYGYIESDDLNEYFHILKMRMAKEEFPHEIGLFLGYPLSDVKGFIDNNGRNYQYCGYWKVYENINEAKEMFSTYDKLKAFTVAELECGRKLDSIVAQFQNKCIA</sequence>
<dbReference type="Proteomes" id="UP000199512">
    <property type="component" value="Unassembled WGS sequence"/>
</dbReference>
<keyword evidence="2" id="KW-1185">Reference proteome</keyword>